<evidence type="ECO:0008006" key="3">
    <source>
        <dbReference type="Google" id="ProtNLM"/>
    </source>
</evidence>
<dbReference type="Proteomes" id="UP000266340">
    <property type="component" value="Unassembled WGS sequence"/>
</dbReference>
<comment type="caution">
    <text evidence="1">The sequence shown here is derived from an EMBL/GenBank/DDBJ whole genome shotgun (WGS) entry which is preliminary data.</text>
</comment>
<organism evidence="1 2">
    <name type="scientific">Cohnella faecalis</name>
    <dbReference type="NCBI Taxonomy" id="2315694"/>
    <lineage>
        <taxon>Bacteria</taxon>
        <taxon>Bacillati</taxon>
        <taxon>Bacillota</taxon>
        <taxon>Bacilli</taxon>
        <taxon>Bacillales</taxon>
        <taxon>Paenibacillaceae</taxon>
        <taxon>Cohnella</taxon>
    </lineage>
</organism>
<dbReference type="RefSeq" id="WP_119150727.1">
    <property type="nucleotide sequence ID" value="NZ_JBHSOV010000035.1"/>
</dbReference>
<sequence>MSENNDNQLTDLIIDGVSSSAGGQYRNVKINGVGKVGGELVSRTFAANGHISVQGSLRTEELDCDGKLSVRGSAQVTKGTVDGMAGIEGAFRGEHLILNGLLTVRGDCEIERFEAEGGFTVDGLLSAGTLDVRLHGRGKARDVGVEWIRVRQASKSRWNLLWRWAFPKFSPELLAGTIEGDDIDLEYTIADIVRGNRVVVGKGCVIGRVEYKDHLSVHPDAKVGEEAKSGGR</sequence>
<accession>A0A398CN69</accession>
<evidence type="ECO:0000313" key="2">
    <source>
        <dbReference type="Proteomes" id="UP000266340"/>
    </source>
</evidence>
<name>A0A398CN69_9BACL</name>
<dbReference type="AlphaFoldDB" id="A0A398CN69"/>
<keyword evidence="2" id="KW-1185">Reference proteome</keyword>
<dbReference type="OrthoDB" id="1730007at2"/>
<evidence type="ECO:0000313" key="1">
    <source>
        <dbReference type="EMBL" id="RIE02689.1"/>
    </source>
</evidence>
<gene>
    <name evidence="1" type="ORF">D3H35_18700</name>
</gene>
<dbReference type="EMBL" id="QXJM01000039">
    <property type="protein sequence ID" value="RIE02689.1"/>
    <property type="molecule type" value="Genomic_DNA"/>
</dbReference>
<protein>
    <recommendedName>
        <fullName evidence="3">Polymer-forming cytoskeletal protein</fullName>
    </recommendedName>
</protein>
<proteinExistence type="predicted"/>
<reference evidence="1 2" key="1">
    <citation type="submission" date="2018-09" db="EMBL/GenBank/DDBJ databases">
        <title>Cohnella cavernae sp. nov., isolated from a karst cave.</title>
        <authorList>
            <person name="Zhu H."/>
        </authorList>
    </citation>
    <scope>NUCLEOTIDE SEQUENCE [LARGE SCALE GENOMIC DNA]</scope>
    <source>
        <strain evidence="1 2">K2E09-144</strain>
    </source>
</reference>